<reference evidence="8 9" key="1">
    <citation type="journal article" date="2019" name="Nat. Ecol. Evol.">
        <title>Megaphylogeny resolves global patterns of mushroom evolution.</title>
        <authorList>
            <person name="Varga T."/>
            <person name="Krizsan K."/>
            <person name="Foldi C."/>
            <person name="Dima B."/>
            <person name="Sanchez-Garcia M."/>
            <person name="Sanchez-Ramirez S."/>
            <person name="Szollosi G.J."/>
            <person name="Szarkandi J.G."/>
            <person name="Papp V."/>
            <person name="Albert L."/>
            <person name="Andreopoulos W."/>
            <person name="Angelini C."/>
            <person name="Antonin V."/>
            <person name="Barry K.W."/>
            <person name="Bougher N.L."/>
            <person name="Buchanan P."/>
            <person name="Buyck B."/>
            <person name="Bense V."/>
            <person name="Catcheside P."/>
            <person name="Chovatia M."/>
            <person name="Cooper J."/>
            <person name="Damon W."/>
            <person name="Desjardin D."/>
            <person name="Finy P."/>
            <person name="Geml J."/>
            <person name="Haridas S."/>
            <person name="Hughes K."/>
            <person name="Justo A."/>
            <person name="Karasinski D."/>
            <person name="Kautmanova I."/>
            <person name="Kiss B."/>
            <person name="Kocsube S."/>
            <person name="Kotiranta H."/>
            <person name="LaButti K.M."/>
            <person name="Lechner B.E."/>
            <person name="Liimatainen K."/>
            <person name="Lipzen A."/>
            <person name="Lukacs Z."/>
            <person name="Mihaltcheva S."/>
            <person name="Morgado L.N."/>
            <person name="Niskanen T."/>
            <person name="Noordeloos M.E."/>
            <person name="Ohm R.A."/>
            <person name="Ortiz-Santana B."/>
            <person name="Ovrebo C."/>
            <person name="Racz N."/>
            <person name="Riley R."/>
            <person name="Savchenko A."/>
            <person name="Shiryaev A."/>
            <person name="Soop K."/>
            <person name="Spirin V."/>
            <person name="Szebenyi C."/>
            <person name="Tomsovsky M."/>
            <person name="Tulloss R.E."/>
            <person name="Uehling J."/>
            <person name="Grigoriev I.V."/>
            <person name="Vagvolgyi C."/>
            <person name="Papp T."/>
            <person name="Martin F.M."/>
            <person name="Miettinen O."/>
            <person name="Hibbett D.S."/>
            <person name="Nagy L.G."/>
        </authorList>
    </citation>
    <scope>NUCLEOTIDE SEQUENCE [LARGE SCALE GENOMIC DNA]</scope>
    <source>
        <strain evidence="8 9">CBS 166.37</strain>
    </source>
</reference>
<evidence type="ECO:0000256" key="3">
    <source>
        <dbReference type="ARBA" id="ARBA00022777"/>
    </source>
</evidence>
<dbReference type="InterPro" id="IPR011009">
    <property type="entry name" value="Kinase-like_dom_sf"/>
</dbReference>
<name>A0A5C3LE95_9AGAR</name>
<keyword evidence="4" id="KW-0067">ATP-binding</keyword>
<comment type="similarity">
    <text evidence="5">Belongs to the protein kinase superfamily. Ser/Thr protein kinase family. GCN2 subfamily.</text>
</comment>
<dbReference type="AlphaFoldDB" id="A0A5C3LE95"/>
<dbReference type="PROSITE" id="PS50011">
    <property type="entry name" value="PROTEIN_KINASE_DOM"/>
    <property type="match status" value="2"/>
</dbReference>
<evidence type="ECO:0000313" key="9">
    <source>
        <dbReference type="Proteomes" id="UP000308652"/>
    </source>
</evidence>
<dbReference type="Proteomes" id="UP000308652">
    <property type="component" value="Unassembled WGS sequence"/>
</dbReference>
<dbReference type="GO" id="GO:0005524">
    <property type="term" value="F:ATP binding"/>
    <property type="evidence" value="ECO:0007669"/>
    <property type="project" value="UniProtKB-KW"/>
</dbReference>
<dbReference type="SMART" id="SM00220">
    <property type="entry name" value="S_TKc"/>
    <property type="match status" value="1"/>
</dbReference>
<accession>A0A5C3LE95</accession>
<organism evidence="8 9">
    <name type="scientific">Crucibulum laeve</name>
    <dbReference type="NCBI Taxonomy" id="68775"/>
    <lineage>
        <taxon>Eukaryota</taxon>
        <taxon>Fungi</taxon>
        <taxon>Dikarya</taxon>
        <taxon>Basidiomycota</taxon>
        <taxon>Agaricomycotina</taxon>
        <taxon>Agaricomycetes</taxon>
        <taxon>Agaricomycetidae</taxon>
        <taxon>Agaricales</taxon>
        <taxon>Agaricineae</taxon>
        <taxon>Nidulariaceae</taxon>
        <taxon>Crucibulum</taxon>
    </lineage>
</organism>
<evidence type="ECO:0000256" key="2">
    <source>
        <dbReference type="ARBA" id="ARBA00022741"/>
    </source>
</evidence>
<dbReference type="STRING" id="68775.A0A5C3LE95"/>
<protein>
    <submittedName>
        <fullName evidence="8">Kinase-like domain-containing protein</fullName>
    </submittedName>
</protein>
<evidence type="ECO:0000256" key="6">
    <source>
        <dbReference type="SAM" id="MobiDB-lite"/>
    </source>
</evidence>
<dbReference type="GO" id="GO:0005634">
    <property type="term" value="C:nucleus"/>
    <property type="evidence" value="ECO:0007669"/>
    <property type="project" value="TreeGrafter"/>
</dbReference>
<proteinExistence type="inferred from homology"/>
<evidence type="ECO:0000256" key="4">
    <source>
        <dbReference type="ARBA" id="ARBA00022840"/>
    </source>
</evidence>
<dbReference type="InterPro" id="IPR000719">
    <property type="entry name" value="Prot_kinase_dom"/>
</dbReference>
<dbReference type="EMBL" id="ML213756">
    <property type="protein sequence ID" value="TFK31419.1"/>
    <property type="molecule type" value="Genomic_DNA"/>
</dbReference>
<sequence>MNEVLTDARLGVAFAKNKNKKVVATPSTVNTTVHSLQSPRIQSNHTSNSKTKNGTVRQGAPPRPPRIHPISNAHQHSPIPQLSKDWEAIPLQYTTRPPQGSPIGIRRETGRGRVFVTRHIKTNTVLEMKVVNLRHAAAFEVENIMAEVAALQRIQARPHRFLIKLPNPKMFDPSIWWSDYGYLYIISQYHPSTLRAYIKNSYVIESCLGFIIGELLLGIDHLHRLGIIHKNISPDNIFIDKEGHCVIGDFDRSVVLPGPANHVILKANRIYNSSSTFVAPELVRYTKDSEKEYIIFDYTVDFFSLGASIYYLVTGELLIERIYAQEPLDSEAVEKKILNMRATGRCPCAVISFVMCLCHINREKRIRMEDALDLAAKTEWMNNIALGTSPLLPLLATPTPEQFPTLSFLSDVSSPNSIDPEKETRCFLDGFHKELYPSRGPLIPHVDISKSPRSGLDFNIPILDGLNLETPVALTSRKKIQRPVAYEKGAVNWHVDDRPMVVPDAGAKGCDTNATESIRSIQYNQAVAHARQPLQLECPNAHTHKQLAGDPNHWQPVSVEVVGITQRSKAKRPEGLLAVGGFGRVFVVQNSKTNRVLVMKIADLIEAHVDEDGSMMDTATNEVVALKRIAKHPNRFTLGLWPESSQDPSIWISETGYLHIVTDYYPNDLADYRHSILPDRTDCIGLIITEVLLGLSHLHNIGIIHGDIKPENIFVDMMGHCVIGDYGGAIVNESAERWEVVPHCRDNYFHTPEYCAPEPRTFGHWEY</sequence>
<dbReference type="SUPFAM" id="SSF56112">
    <property type="entry name" value="Protein kinase-like (PK-like)"/>
    <property type="match status" value="2"/>
</dbReference>
<keyword evidence="3 8" id="KW-0418">Kinase</keyword>
<dbReference type="InterPro" id="IPR008271">
    <property type="entry name" value="Ser/Thr_kinase_AS"/>
</dbReference>
<keyword evidence="2" id="KW-0547">Nucleotide-binding</keyword>
<gene>
    <name evidence="8" type="ORF">BDQ12DRAFT_729576</name>
</gene>
<dbReference type="PANTHER" id="PTHR11042:SF136">
    <property type="entry name" value="EIF-2-ALPHA KINASE GCN2"/>
    <property type="match status" value="1"/>
</dbReference>
<feature type="domain" description="Protein kinase" evidence="7">
    <location>
        <begin position="103"/>
        <end position="381"/>
    </location>
</feature>
<feature type="domain" description="Protein kinase" evidence="7">
    <location>
        <begin position="571"/>
        <end position="767"/>
    </location>
</feature>
<feature type="compositionally biased region" description="Polar residues" evidence="6">
    <location>
        <begin position="30"/>
        <end position="56"/>
    </location>
</feature>
<dbReference type="OrthoDB" id="10252171at2759"/>
<keyword evidence="1" id="KW-0808">Transferase</keyword>
<evidence type="ECO:0000259" key="7">
    <source>
        <dbReference type="PROSITE" id="PS50011"/>
    </source>
</evidence>
<dbReference type="InterPro" id="IPR050339">
    <property type="entry name" value="CC_SR_Kinase"/>
</dbReference>
<evidence type="ECO:0000256" key="5">
    <source>
        <dbReference type="ARBA" id="ARBA00037982"/>
    </source>
</evidence>
<evidence type="ECO:0000256" key="1">
    <source>
        <dbReference type="ARBA" id="ARBA00022679"/>
    </source>
</evidence>
<dbReference type="Pfam" id="PF00069">
    <property type="entry name" value="Pkinase"/>
    <property type="match status" value="2"/>
</dbReference>
<feature type="region of interest" description="Disordered" evidence="6">
    <location>
        <begin position="30"/>
        <end position="69"/>
    </location>
</feature>
<dbReference type="GO" id="GO:0005829">
    <property type="term" value="C:cytosol"/>
    <property type="evidence" value="ECO:0007669"/>
    <property type="project" value="TreeGrafter"/>
</dbReference>
<dbReference type="PROSITE" id="PS00108">
    <property type="entry name" value="PROTEIN_KINASE_ST"/>
    <property type="match status" value="1"/>
</dbReference>
<dbReference type="GO" id="GO:0004694">
    <property type="term" value="F:eukaryotic translation initiation factor 2alpha kinase activity"/>
    <property type="evidence" value="ECO:0007669"/>
    <property type="project" value="TreeGrafter"/>
</dbReference>
<dbReference type="PANTHER" id="PTHR11042">
    <property type="entry name" value="EUKARYOTIC TRANSLATION INITIATION FACTOR 2-ALPHA KINASE EIF2-ALPHA KINASE -RELATED"/>
    <property type="match status" value="1"/>
</dbReference>
<dbReference type="Gene3D" id="1.10.510.10">
    <property type="entry name" value="Transferase(Phosphotransferase) domain 1"/>
    <property type="match status" value="2"/>
</dbReference>
<keyword evidence="9" id="KW-1185">Reference proteome</keyword>
<evidence type="ECO:0000313" key="8">
    <source>
        <dbReference type="EMBL" id="TFK31419.1"/>
    </source>
</evidence>